<feature type="transmembrane region" description="Helical" evidence="1">
    <location>
        <begin position="18"/>
        <end position="35"/>
    </location>
</feature>
<sequence length="185" mass="20208">MRSRVPARVTLSPARKGLIAVGAAYLVTLVGLLGFEEWDRAARWVVAAGFGVLAAGLPWMLLALCVDYIADPVAWRRTVVVEGFVTSEGYTVPPHPGDQSYVLHRVYEFRTLRGETRRAGSRATFPETAEGRIRLRYDPRRPSRIWPARVAPRTAAAGLVIAVLMLTAAVFALAGAIGFGMSTWN</sequence>
<keyword evidence="1" id="KW-0472">Membrane</keyword>
<reference evidence="2 3" key="1">
    <citation type="submission" date="2020-02" db="EMBL/GenBank/DDBJ databases">
        <title>Acidophilic actinobacteria isolated from forest soil.</title>
        <authorList>
            <person name="Golinska P."/>
        </authorList>
    </citation>
    <scope>NUCLEOTIDE SEQUENCE [LARGE SCALE GENOMIC DNA]</scope>
    <source>
        <strain evidence="2 3">NL8</strain>
    </source>
</reference>
<evidence type="ECO:0000313" key="2">
    <source>
        <dbReference type="EMBL" id="MBS2547253.1"/>
    </source>
</evidence>
<evidence type="ECO:0000313" key="3">
    <source>
        <dbReference type="Proteomes" id="UP000730482"/>
    </source>
</evidence>
<dbReference type="EMBL" id="JAAFYZ010000025">
    <property type="protein sequence ID" value="MBS2547253.1"/>
    <property type="molecule type" value="Genomic_DNA"/>
</dbReference>
<dbReference type="RefSeq" id="WP_212008855.1">
    <property type="nucleotide sequence ID" value="NZ_JAAFYZ010000025.1"/>
</dbReference>
<feature type="transmembrane region" description="Helical" evidence="1">
    <location>
        <begin position="154"/>
        <end position="179"/>
    </location>
</feature>
<feature type="transmembrane region" description="Helical" evidence="1">
    <location>
        <begin position="41"/>
        <end position="66"/>
    </location>
</feature>
<keyword evidence="1" id="KW-0812">Transmembrane</keyword>
<keyword evidence="3" id="KW-1185">Reference proteome</keyword>
<proteinExistence type="predicted"/>
<comment type="caution">
    <text evidence="2">The sequence shown here is derived from an EMBL/GenBank/DDBJ whole genome shotgun (WGS) entry which is preliminary data.</text>
</comment>
<gene>
    <name evidence="2" type="ORF">KGQ19_10245</name>
</gene>
<keyword evidence="1" id="KW-1133">Transmembrane helix</keyword>
<accession>A0ABS5KMK1</accession>
<evidence type="ECO:0008006" key="4">
    <source>
        <dbReference type="Google" id="ProtNLM"/>
    </source>
</evidence>
<protein>
    <recommendedName>
        <fullName evidence="4">DUF3592 domain-containing protein</fullName>
    </recommendedName>
</protein>
<name>A0ABS5KMK1_9ACTN</name>
<evidence type="ECO:0000256" key="1">
    <source>
        <dbReference type="SAM" id="Phobius"/>
    </source>
</evidence>
<organism evidence="2 3">
    <name type="scientific">Catenulispora pinistramenti</name>
    <dbReference type="NCBI Taxonomy" id="2705254"/>
    <lineage>
        <taxon>Bacteria</taxon>
        <taxon>Bacillati</taxon>
        <taxon>Actinomycetota</taxon>
        <taxon>Actinomycetes</taxon>
        <taxon>Catenulisporales</taxon>
        <taxon>Catenulisporaceae</taxon>
        <taxon>Catenulispora</taxon>
    </lineage>
</organism>
<dbReference type="Proteomes" id="UP000730482">
    <property type="component" value="Unassembled WGS sequence"/>
</dbReference>